<evidence type="ECO:0000256" key="1">
    <source>
        <dbReference type="SAM" id="MobiDB-lite"/>
    </source>
</evidence>
<keyword evidence="3" id="KW-1185">Reference proteome</keyword>
<name>A0ABT9Y290_9BACI</name>
<reference evidence="2 3" key="1">
    <citation type="submission" date="2023-07" db="EMBL/GenBank/DDBJ databases">
        <title>Genomic Encyclopedia of Type Strains, Phase IV (KMG-IV): sequencing the most valuable type-strain genomes for metagenomic binning, comparative biology and taxonomic classification.</title>
        <authorList>
            <person name="Goeker M."/>
        </authorList>
    </citation>
    <scope>NUCLEOTIDE SEQUENCE [LARGE SCALE GENOMIC DNA]</scope>
    <source>
        <strain evidence="2 3">DSM 27594</strain>
    </source>
</reference>
<evidence type="ECO:0000313" key="3">
    <source>
        <dbReference type="Proteomes" id="UP001224122"/>
    </source>
</evidence>
<dbReference type="SUPFAM" id="SSF53850">
    <property type="entry name" value="Periplasmic binding protein-like II"/>
    <property type="match status" value="1"/>
</dbReference>
<dbReference type="Gene3D" id="3.40.190.10">
    <property type="entry name" value="Periplasmic binding protein-like II"/>
    <property type="match status" value="1"/>
</dbReference>
<protein>
    <submittedName>
        <fullName evidence="2">ABC-type transport system substrate-binding protein</fullName>
    </submittedName>
</protein>
<dbReference type="Proteomes" id="UP001224122">
    <property type="component" value="Unassembled WGS sequence"/>
</dbReference>
<dbReference type="Gene3D" id="3.10.105.10">
    <property type="entry name" value="Dipeptide-binding Protein, Domain 3"/>
    <property type="match status" value="1"/>
</dbReference>
<evidence type="ECO:0000313" key="2">
    <source>
        <dbReference type="EMBL" id="MDQ0201282.1"/>
    </source>
</evidence>
<organism evidence="2 3">
    <name type="scientific">Neobacillus ginsengisoli</name>
    <dbReference type="NCBI Taxonomy" id="904295"/>
    <lineage>
        <taxon>Bacteria</taxon>
        <taxon>Bacillati</taxon>
        <taxon>Bacillota</taxon>
        <taxon>Bacilli</taxon>
        <taxon>Bacillales</taxon>
        <taxon>Bacillaceae</taxon>
        <taxon>Neobacillus</taxon>
    </lineage>
</organism>
<dbReference type="RefSeq" id="WP_307412475.1">
    <property type="nucleotide sequence ID" value="NZ_JAUSTW010000009.1"/>
</dbReference>
<accession>A0ABT9Y290</accession>
<dbReference type="EMBL" id="JAUSTW010000009">
    <property type="protein sequence ID" value="MDQ0201282.1"/>
    <property type="molecule type" value="Genomic_DNA"/>
</dbReference>
<sequence>MDSKDSNKQVDNLIDAGRKEKDEQKRIERYKEAQELEMKDAPYIPVRVIENLAAVGKNVTGFSISPSGYLEINYVSIK</sequence>
<gene>
    <name evidence="2" type="ORF">J2S10_004488</name>
</gene>
<comment type="caution">
    <text evidence="2">The sequence shown here is derived from an EMBL/GenBank/DDBJ whole genome shotgun (WGS) entry which is preliminary data.</text>
</comment>
<proteinExistence type="predicted"/>
<feature type="region of interest" description="Disordered" evidence="1">
    <location>
        <begin position="1"/>
        <end position="24"/>
    </location>
</feature>